<evidence type="ECO:0000259" key="20">
    <source>
        <dbReference type="Pfam" id="PF21467"/>
    </source>
</evidence>
<evidence type="ECO:0000256" key="15">
    <source>
        <dbReference type="RuleBase" id="RU000675"/>
    </source>
</evidence>
<evidence type="ECO:0000313" key="21">
    <source>
        <dbReference type="EMBL" id="CAP39840.2"/>
    </source>
</evidence>
<dbReference type="Gene3D" id="3.20.20.80">
    <property type="entry name" value="Glycosidases"/>
    <property type="match status" value="1"/>
</dbReference>
<evidence type="ECO:0000313" key="23">
    <source>
        <dbReference type="WormBase" id="CBG23139"/>
    </source>
</evidence>
<dbReference type="GO" id="GO:0005764">
    <property type="term" value="C:lysosome"/>
    <property type="evidence" value="ECO:0007669"/>
    <property type="project" value="UniProtKB-SubCell"/>
</dbReference>
<comment type="subunit">
    <text evidence="13">Homodimer. May form higher multimers.</text>
</comment>
<keyword evidence="12 15" id="KW-0326">Glycosidase</keyword>
<dbReference type="EMBL" id="HE601533">
    <property type="protein sequence ID" value="CAP39840.2"/>
    <property type="molecule type" value="Genomic_DNA"/>
</dbReference>
<feature type="domain" description="Glycoside hydrolase 35 catalytic" evidence="18">
    <location>
        <begin position="50"/>
        <end position="383"/>
    </location>
</feature>
<feature type="domain" description="Beta-galactosidase galactose-binding" evidence="20">
    <location>
        <begin position="590"/>
        <end position="641"/>
    </location>
</feature>
<dbReference type="STRING" id="6238.A8Y4M0"/>
<evidence type="ECO:0000256" key="5">
    <source>
        <dbReference type="ARBA" id="ARBA00012756"/>
    </source>
</evidence>
<name>A8Y4M0_CAEBR</name>
<accession>A8Y4M0</accession>
<evidence type="ECO:0000256" key="9">
    <source>
        <dbReference type="ARBA" id="ARBA00023157"/>
    </source>
</evidence>
<dbReference type="PRINTS" id="PR00742">
    <property type="entry name" value="GLHYDRLASE35"/>
</dbReference>
<dbReference type="InterPro" id="IPR017853">
    <property type="entry name" value="GH"/>
</dbReference>
<dbReference type="InterPro" id="IPR019801">
    <property type="entry name" value="Glyco_hydro_35_CS"/>
</dbReference>
<dbReference type="Proteomes" id="UP000008549">
    <property type="component" value="Unassembled WGS sequence"/>
</dbReference>
<feature type="signal peptide" evidence="17">
    <location>
        <begin position="1"/>
        <end position="20"/>
    </location>
</feature>
<feature type="active site" description="Nucleophile" evidence="14">
    <location>
        <position position="296"/>
    </location>
</feature>
<dbReference type="GO" id="GO:0016020">
    <property type="term" value="C:membrane"/>
    <property type="evidence" value="ECO:0007669"/>
    <property type="project" value="GOC"/>
</dbReference>
<dbReference type="GO" id="GO:0005576">
    <property type="term" value="C:extracellular region"/>
    <property type="evidence" value="ECO:0007669"/>
    <property type="project" value="UniProtKB-ARBA"/>
</dbReference>
<comment type="function">
    <text evidence="2">Cleaves beta-linked terminal galactosyl residues from gangliosides, glycoproteins, and glycosaminoglycans.</text>
</comment>
<comment type="similarity">
    <text evidence="4 16">Belongs to the glycosyl hydrolase 35 family.</text>
</comment>
<evidence type="ECO:0000259" key="19">
    <source>
        <dbReference type="Pfam" id="PF21317"/>
    </source>
</evidence>
<gene>
    <name evidence="23" type="primary">bgal-1</name>
    <name evidence="21 23" type="ORF">CBG23139</name>
    <name evidence="21" type="ORF">CBG_23139</name>
</gene>
<dbReference type="FunFam" id="2.60.120.260:FF:000148">
    <property type="entry name" value="Beta-galactosidase, putative"/>
    <property type="match status" value="1"/>
</dbReference>
<evidence type="ECO:0000256" key="13">
    <source>
        <dbReference type="ARBA" id="ARBA00046753"/>
    </source>
</evidence>
<dbReference type="GO" id="GO:0005773">
    <property type="term" value="C:vacuole"/>
    <property type="evidence" value="ECO:0000318"/>
    <property type="project" value="GO_Central"/>
</dbReference>
<evidence type="ECO:0000256" key="12">
    <source>
        <dbReference type="ARBA" id="ARBA00023295"/>
    </source>
</evidence>
<dbReference type="SUPFAM" id="SSF51445">
    <property type="entry name" value="(Trans)glycosidases"/>
    <property type="match status" value="1"/>
</dbReference>
<dbReference type="PANTHER" id="PTHR23421">
    <property type="entry name" value="BETA-GALACTOSIDASE RELATED"/>
    <property type="match status" value="1"/>
</dbReference>
<reference evidence="21 22" key="2">
    <citation type="journal article" date="2011" name="PLoS Genet.">
        <title>Caenorhabditis briggsae recombinant inbred line genotypes reveal inter-strain incompatibility and the evolution of recombination.</title>
        <authorList>
            <person name="Ross J.A."/>
            <person name="Koboldt D.C."/>
            <person name="Staisch J.E."/>
            <person name="Chamberlin H.M."/>
            <person name="Gupta B.P."/>
            <person name="Miller R.D."/>
            <person name="Baird S.E."/>
            <person name="Haag E.S."/>
        </authorList>
    </citation>
    <scope>NUCLEOTIDE SEQUENCE [LARGE SCALE GENOMIC DNA]</scope>
    <source>
        <strain evidence="21 22">AF16</strain>
    </source>
</reference>
<dbReference type="WormBase" id="CBG23139">
    <property type="protein sequence ID" value="CBP20653"/>
    <property type="gene ID" value="WBGene00041547"/>
    <property type="gene designation" value="Cbr-bgal-1"/>
</dbReference>
<keyword evidence="11" id="KW-0458">Lysosome</keyword>
<dbReference type="eggNOG" id="KOG0496">
    <property type="taxonomic scope" value="Eukaryota"/>
</dbReference>
<protein>
    <recommendedName>
        <fullName evidence="6 15">Beta-galactosidase</fullName>
        <ecNumber evidence="5 15">3.2.1.23</ecNumber>
    </recommendedName>
</protein>
<keyword evidence="9" id="KW-1015">Disulfide bond</keyword>
<evidence type="ECO:0000256" key="7">
    <source>
        <dbReference type="ARBA" id="ARBA00022729"/>
    </source>
</evidence>
<evidence type="ECO:0000256" key="3">
    <source>
        <dbReference type="ARBA" id="ARBA00004371"/>
    </source>
</evidence>
<dbReference type="InterPro" id="IPR008979">
    <property type="entry name" value="Galactose-bd-like_sf"/>
</dbReference>
<evidence type="ECO:0000259" key="18">
    <source>
        <dbReference type="Pfam" id="PF01301"/>
    </source>
</evidence>
<keyword evidence="8 15" id="KW-0378">Hydrolase</keyword>
<feature type="chain" id="PRO_5002733352" description="Beta-galactosidase" evidence="17">
    <location>
        <begin position="21"/>
        <end position="675"/>
    </location>
</feature>
<dbReference type="FunCoup" id="A8Y4M0">
    <property type="interactions" value="1303"/>
</dbReference>
<dbReference type="GO" id="GO:0019388">
    <property type="term" value="P:galactose catabolic process"/>
    <property type="evidence" value="ECO:0000318"/>
    <property type="project" value="GO_Central"/>
</dbReference>
<evidence type="ECO:0000256" key="8">
    <source>
        <dbReference type="ARBA" id="ARBA00022801"/>
    </source>
</evidence>
<dbReference type="EC" id="3.2.1.23" evidence="5 15"/>
<keyword evidence="10" id="KW-0325">Glycoprotein</keyword>
<dbReference type="InterPro" id="IPR001944">
    <property type="entry name" value="Glycoside_Hdrlase_35"/>
</dbReference>
<dbReference type="InterPro" id="IPR031330">
    <property type="entry name" value="Gly_Hdrlase_35_cat"/>
</dbReference>
<evidence type="ECO:0000256" key="16">
    <source>
        <dbReference type="RuleBase" id="RU003679"/>
    </source>
</evidence>
<dbReference type="OMA" id="VLTHWNV"/>
<feature type="domain" description="Beta-galactosidase 1-like first all-beta" evidence="19">
    <location>
        <begin position="439"/>
        <end position="548"/>
    </location>
</feature>
<dbReference type="HOGENOM" id="CLU_007853_7_2_1"/>
<evidence type="ECO:0000256" key="4">
    <source>
        <dbReference type="ARBA" id="ARBA00009809"/>
    </source>
</evidence>
<dbReference type="PROSITE" id="PS01182">
    <property type="entry name" value="GLYCOSYL_HYDROL_F35"/>
    <property type="match status" value="1"/>
</dbReference>
<dbReference type="Pfam" id="PF21467">
    <property type="entry name" value="BetaGal_gal-bd"/>
    <property type="match status" value="1"/>
</dbReference>
<keyword evidence="7 17" id="KW-0732">Signal</keyword>
<dbReference type="InterPro" id="IPR048912">
    <property type="entry name" value="BetaGal1-like_ABD1"/>
</dbReference>
<dbReference type="PIRSF" id="PIRSF006336">
    <property type="entry name" value="B-gal"/>
    <property type="match status" value="1"/>
</dbReference>
<dbReference type="SUPFAM" id="SSF49785">
    <property type="entry name" value="Galactose-binding domain-like"/>
    <property type="match status" value="1"/>
</dbReference>
<reference evidence="21 22" key="1">
    <citation type="journal article" date="2003" name="PLoS Biol.">
        <title>The genome sequence of Caenorhabditis briggsae: a platform for comparative genomics.</title>
        <authorList>
            <person name="Stein L.D."/>
            <person name="Bao Z."/>
            <person name="Blasiar D."/>
            <person name="Blumenthal T."/>
            <person name="Brent M.R."/>
            <person name="Chen N."/>
            <person name="Chinwalla A."/>
            <person name="Clarke L."/>
            <person name="Clee C."/>
            <person name="Coghlan A."/>
            <person name="Coulson A."/>
            <person name="D'Eustachio P."/>
            <person name="Fitch D.H."/>
            <person name="Fulton L.A."/>
            <person name="Fulton R.E."/>
            <person name="Griffiths-Jones S."/>
            <person name="Harris T.W."/>
            <person name="Hillier L.W."/>
            <person name="Kamath R."/>
            <person name="Kuwabara P.E."/>
            <person name="Mardis E.R."/>
            <person name="Marra M.A."/>
            <person name="Miner T.L."/>
            <person name="Minx P."/>
            <person name="Mullikin J.C."/>
            <person name="Plumb R.W."/>
            <person name="Rogers J."/>
            <person name="Schein J.E."/>
            <person name="Sohrmann M."/>
            <person name="Spieth J."/>
            <person name="Stajich J.E."/>
            <person name="Wei C."/>
            <person name="Willey D."/>
            <person name="Wilson R.K."/>
            <person name="Durbin R."/>
            <person name="Waterston R.H."/>
        </authorList>
    </citation>
    <scope>NUCLEOTIDE SEQUENCE [LARGE SCALE GENOMIC DNA]</scope>
    <source>
        <strain evidence="21 22">AF16</strain>
    </source>
</reference>
<dbReference type="FunFam" id="2.60.120.260:FF:000115">
    <property type="entry name" value="Beta-galactosidase"/>
    <property type="match status" value="1"/>
</dbReference>
<keyword evidence="22" id="KW-1185">Reference proteome</keyword>
<evidence type="ECO:0000256" key="10">
    <source>
        <dbReference type="ARBA" id="ARBA00023180"/>
    </source>
</evidence>
<evidence type="ECO:0000256" key="14">
    <source>
        <dbReference type="PIRSR" id="PIRSR006336-1"/>
    </source>
</evidence>
<feature type="active site" description="Proton donor" evidence="14">
    <location>
        <position position="213"/>
    </location>
</feature>
<dbReference type="FunFam" id="3.20.20.80:FF:000017">
    <property type="entry name" value="Beta-galactosidase"/>
    <property type="match status" value="1"/>
</dbReference>
<dbReference type="GO" id="GO:0004565">
    <property type="term" value="F:beta-galactosidase activity"/>
    <property type="evidence" value="ECO:0000318"/>
    <property type="project" value="GO_Central"/>
</dbReference>
<dbReference type="GO" id="GO:0042340">
    <property type="term" value="P:keratan sulfate proteoglycan catabolic process"/>
    <property type="evidence" value="ECO:0007669"/>
    <property type="project" value="UniProtKB-ARBA"/>
</dbReference>
<dbReference type="InParanoid" id="A8Y4M0"/>
<dbReference type="Pfam" id="PF01301">
    <property type="entry name" value="Glyco_hydro_35"/>
    <property type="match status" value="1"/>
</dbReference>
<proteinExistence type="inferred from homology"/>
<evidence type="ECO:0000256" key="6">
    <source>
        <dbReference type="ARBA" id="ARBA00013303"/>
    </source>
</evidence>
<organism evidence="21 22">
    <name type="scientific">Caenorhabditis briggsae</name>
    <dbReference type="NCBI Taxonomy" id="6238"/>
    <lineage>
        <taxon>Eukaryota</taxon>
        <taxon>Metazoa</taxon>
        <taxon>Ecdysozoa</taxon>
        <taxon>Nematoda</taxon>
        <taxon>Chromadorea</taxon>
        <taxon>Rhabditida</taxon>
        <taxon>Rhabditina</taxon>
        <taxon>Rhabditomorpha</taxon>
        <taxon>Rhabditoidea</taxon>
        <taxon>Rhabditidae</taxon>
        <taxon>Peloderinae</taxon>
        <taxon>Caenorhabditis</taxon>
    </lineage>
</organism>
<comment type="subcellular location">
    <subcellularLocation>
        <location evidence="3">Lysosome</location>
    </subcellularLocation>
</comment>
<dbReference type="Pfam" id="PF21317">
    <property type="entry name" value="BetaGal_ABD_1"/>
    <property type="match status" value="1"/>
</dbReference>
<dbReference type="Gene3D" id="2.60.120.260">
    <property type="entry name" value="Galactose-binding domain-like"/>
    <property type="match status" value="3"/>
</dbReference>
<evidence type="ECO:0000313" key="22">
    <source>
        <dbReference type="Proteomes" id="UP000008549"/>
    </source>
</evidence>
<dbReference type="InterPro" id="IPR048913">
    <property type="entry name" value="BetaGal_gal-bd"/>
</dbReference>
<evidence type="ECO:0000256" key="1">
    <source>
        <dbReference type="ARBA" id="ARBA00001412"/>
    </source>
</evidence>
<sequence length="675" mass="76687">MNLWTTWLFITLNLLISTNGLVRTSYGNWNLERIGDGNTPSFLIDESKNQFLLDGLPFRYISGSIHYFRIPRERWEERLGKVRALGFNAIQYYIPWNAHELEEGNHDFSGILDFAEFSSMAFHKYNLWTILRIGMIFMVNNFQIKIPGPYICGEWENGGLPAWLLNKNVTKQRSSDPVFTREVEKWFETLLPRVKPLLRKNGGPVLMLQIENEYGSYGVCDKQYLRFLRDLTRAHVGDDVLLFTTDGASEKLLKCGTVEGVFPTVDFGPTDNKKDIESYFQIQRKYAPNAPFVNSEYYPGWLVLWGQKRQDLPSPQTIINGAQTMYSLGASMNFYMIHGGTNFGFWNGAETEAPCISSYDYDAPISEAGDVTAKYLEIRKWIKGLTDWTTPPLDVPGNSPKARYGKIKMRLAHSNGNSNGNGFMGDFTDPGDCVDSERPLSFEKMKHFLGLIAYQSKINSCGNLTIPSFGDFVYVYLNGKYIDTLTRRYYNLTRSSVILGGCRNDGEDRLFLLVENQGRQTFETINDRKGILSEVYLNGEAVHFWTQCGIKLPIQSEESQDYNRKAMKKILRNKLSKDNQKQGVFVGVLEVEAAADTWLDTTGWGKGIAIVNGRNLGRYWPTEGPQMTLYIPAEYLKVGDNLVMMVELEGATDACTSTTACVADFIDHPIFHFGK</sequence>
<dbReference type="GO" id="GO:0006689">
    <property type="term" value="P:ganglioside catabolic process"/>
    <property type="evidence" value="ECO:0007669"/>
    <property type="project" value="UniProtKB-ARBA"/>
</dbReference>
<evidence type="ECO:0000256" key="17">
    <source>
        <dbReference type="SAM" id="SignalP"/>
    </source>
</evidence>
<dbReference type="InterPro" id="IPR026283">
    <property type="entry name" value="B-gal_1-like"/>
</dbReference>
<dbReference type="AlphaFoldDB" id="A8Y4M0"/>
<evidence type="ECO:0000256" key="11">
    <source>
        <dbReference type="ARBA" id="ARBA00023228"/>
    </source>
</evidence>
<evidence type="ECO:0000256" key="2">
    <source>
        <dbReference type="ARBA" id="ARBA00002691"/>
    </source>
</evidence>
<comment type="catalytic activity">
    <reaction evidence="1 15">
        <text>Hydrolysis of terminal non-reducing beta-D-galactose residues in beta-D-galactosides.</text>
        <dbReference type="EC" id="3.2.1.23"/>
    </reaction>
</comment>